<dbReference type="Gene3D" id="3.30.420.10">
    <property type="entry name" value="Ribonuclease H-like superfamily/Ribonuclease H"/>
    <property type="match status" value="1"/>
</dbReference>
<reference evidence="1" key="1">
    <citation type="submission" date="2020-08" db="EMBL/GenBank/DDBJ databases">
        <title>Multicomponent nature underlies the extraordinary mechanical properties of spider dragline silk.</title>
        <authorList>
            <person name="Kono N."/>
            <person name="Nakamura H."/>
            <person name="Mori M."/>
            <person name="Yoshida Y."/>
            <person name="Ohtoshi R."/>
            <person name="Malay A.D."/>
            <person name="Moran D.A.P."/>
            <person name="Tomita M."/>
            <person name="Numata K."/>
            <person name="Arakawa K."/>
        </authorList>
    </citation>
    <scope>NUCLEOTIDE SEQUENCE</scope>
</reference>
<accession>A0A8X7B886</accession>
<dbReference type="InterPro" id="IPR036397">
    <property type="entry name" value="RNaseH_sf"/>
</dbReference>
<evidence type="ECO:0000313" key="2">
    <source>
        <dbReference type="Proteomes" id="UP000887159"/>
    </source>
</evidence>
<dbReference type="AlphaFoldDB" id="A0A8X7B886"/>
<dbReference type="GO" id="GO:0003676">
    <property type="term" value="F:nucleic acid binding"/>
    <property type="evidence" value="ECO:0007669"/>
    <property type="project" value="InterPro"/>
</dbReference>
<dbReference type="EMBL" id="BMAU01021361">
    <property type="protein sequence ID" value="GFY22893.1"/>
    <property type="molecule type" value="Genomic_DNA"/>
</dbReference>
<gene>
    <name evidence="1" type="primary">NCL1_20744</name>
    <name evidence="1" type="ORF">TNCV_2181541</name>
</gene>
<comment type="caution">
    <text evidence="1">The sequence shown here is derived from an EMBL/GenBank/DDBJ whole genome shotgun (WGS) entry which is preliminary data.</text>
</comment>
<dbReference type="Proteomes" id="UP000887159">
    <property type="component" value="Unassembled WGS sequence"/>
</dbReference>
<protein>
    <submittedName>
        <fullName evidence="1">Transposable element Tcb1 transposase</fullName>
    </submittedName>
</protein>
<name>A0A8X7B886_TRICX</name>
<proteinExistence type="predicted"/>
<sequence length="136" mass="15551">MAIKIALPRRRQSTDVNFKRQKEDESKFRLQNQNSRIRILQHRSEHTLAACNRHHHTGPSSVVLVWGSIGYTSRSSVVRIDSTLKSARYISGALRSVALPFICALRNPVFHKDNTQPHVAGIVRTFLDTQNVRLMH</sequence>
<organism evidence="1 2">
    <name type="scientific">Trichonephila clavipes</name>
    <name type="common">Golden silk orbweaver</name>
    <name type="synonym">Nephila clavipes</name>
    <dbReference type="NCBI Taxonomy" id="2585209"/>
    <lineage>
        <taxon>Eukaryota</taxon>
        <taxon>Metazoa</taxon>
        <taxon>Ecdysozoa</taxon>
        <taxon>Arthropoda</taxon>
        <taxon>Chelicerata</taxon>
        <taxon>Arachnida</taxon>
        <taxon>Araneae</taxon>
        <taxon>Araneomorphae</taxon>
        <taxon>Entelegynae</taxon>
        <taxon>Araneoidea</taxon>
        <taxon>Nephilidae</taxon>
        <taxon>Trichonephila</taxon>
    </lineage>
</organism>
<keyword evidence="2" id="KW-1185">Reference proteome</keyword>
<evidence type="ECO:0000313" key="1">
    <source>
        <dbReference type="EMBL" id="GFY22893.1"/>
    </source>
</evidence>